<accession>A0ABR3T3F2</accession>
<keyword evidence="3" id="KW-1185">Reference proteome</keyword>
<reference evidence="2 3" key="1">
    <citation type="journal article" date="2023" name="Plant Dis.">
        <title>First Report of Diplodia intermedia Causing Canker and Dieback Diseases on Apple Trees in Canada.</title>
        <authorList>
            <person name="Ellouze W."/>
            <person name="Ilyukhin E."/>
            <person name="Sulman M."/>
            <person name="Ali S."/>
        </authorList>
    </citation>
    <scope>NUCLEOTIDE SEQUENCE [LARGE SCALE GENOMIC DNA]</scope>
    <source>
        <strain evidence="2 3">M45-28</strain>
    </source>
</reference>
<feature type="region of interest" description="Disordered" evidence="1">
    <location>
        <begin position="23"/>
        <end position="64"/>
    </location>
</feature>
<feature type="compositionally biased region" description="Low complexity" evidence="1">
    <location>
        <begin position="40"/>
        <end position="64"/>
    </location>
</feature>
<comment type="caution">
    <text evidence="2">The sequence shown here is derived from an EMBL/GenBank/DDBJ whole genome shotgun (WGS) entry which is preliminary data.</text>
</comment>
<sequence>MVIMVRRTSVLCLRRLCFNDNNSSSGDRGNRGWSRGGIGTSTPTIASSSSSTATLSGSASPTASNLDTIGCPSRTGQSYTTTNGSLTFLQLCGINICPETCDIVSASKQRLDTFEECMDACAIYNKQIGTQKCVAVAWDYQQVRLSFDKLCWLKLSQAPFVQDDPQDGLTVGAVVVQS</sequence>
<name>A0ABR3T3F2_9PEZI</name>
<dbReference type="EMBL" id="JAKEKT020000139">
    <property type="protein sequence ID" value="KAL1634080.1"/>
    <property type="molecule type" value="Genomic_DNA"/>
</dbReference>
<gene>
    <name evidence="2" type="ORF">SLS58_010827</name>
</gene>
<dbReference type="Proteomes" id="UP001521184">
    <property type="component" value="Unassembled WGS sequence"/>
</dbReference>
<protein>
    <submittedName>
        <fullName evidence="2">Uncharacterized protein</fullName>
    </submittedName>
</protein>
<proteinExistence type="predicted"/>
<evidence type="ECO:0000313" key="2">
    <source>
        <dbReference type="EMBL" id="KAL1634080.1"/>
    </source>
</evidence>
<feature type="compositionally biased region" description="Low complexity" evidence="1">
    <location>
        <begin position="23"/>
        <end position="33"/>
    </location>
</feature>
<evidence type="ECO:0000313" key="3">
    <source>
        <dbReference type="Proteomes" id="UP001521184"/>
    </source>
</evidence>
<evidence type="ECO:0000256" key="1">
    <source>
        <dbReference type="SAM" id="MobiDB-lite"/>
    </source>
</evidence>
<organism evidence="2 3">
    <name type="scientific">Diplodia intermedia</name>
    <dbReference type="NCBI Taxonomy" id="856260"/>
    <lineage>
        <taxon>Eukaryota</taxon>
        <taxon>Fungi</taxon>
        <taxon>Dikarya</taxon>
        <taxon>Ascomycota</taxon>
        <taxon>Pezizomycotina</taxon>
        <taxon>Dothideomycetes</taxon>
        <taxon>Dothideomycetes incertae sedis</taxon>
        <taxon>Botryosphaeriales</taxon>
        <taxon>Botryosphaeriaceae</taxon>
        <taxon>Diplodia</taxon>
    </lineage>
</organism>